<dbReference type="EMBL" id="GBRH01237235">
    <property type="protein sequence ID" value="JAD60660.1"/>
    <property type="molecule type" value="Transcribed_RNA"/>
</dbReference>
<reference evidence="1" key="1">
    <citation type="submission" date="2014-09" db="EMBL/GenBank/DDBJ databases">
        <authorList>
            <person name="Magalhaes I.L.F."/>
            <person name="Oliveira U."/>
            <person name="Santos F.R."/>
            <person name="Vidigal T.H.D.A."/>
            <person name="Brescovit A.D."/>
            <person name="Santos A.J."/>
        </authorList>
    </citation>
    <scope>NUCLEOTIDE SEQUENCE</scope>
    <source>
        <tissue evidence="1">Shoot tissue taken approximately 20 cm above the soil surface</tissue>
    </source>
</reference>
<organism evidence="1">
    <name type="scientific">Arundo donax</name>
    <name type="common">Giant reed</name>
    <name type="synonym">Donax arundinaceus</name>
    <dbReference type="NCBI Taxonomy" id="35708"/>
    <lineage>
        <taxon>Eukaryota</taxon>
        <taxon>Viridiplantae</taxon>
        <taxon>Streptophyta</taxon>
        <taxon>Embryophyta</taxon>
        <taxon>Tracheophyta</taxon>
        <taxon>Spermatophyta</taxon>
        <taxon>Magnoliopsida</taxon>
        <taxon>Liliopsida</taxon>
        <taxon>Poales</taxon>
        <taxon>Poaceae</taxon>
        <taxon>PACMAD clade</taxon>
        <taxon>Arundinoideae</taxon>
        <taxon>Arundineae</taxon>
        <taxon>Arundo</taxon>
    </lineage>
</organism>
<evidence type="ECO:0000313" key="1">
    <source>
        <dbReference type="EMBL" id="JAD60660.1"/>
    </source>
</evidence>
<dbReference type="AlphaFoldDB" id="A0A0A9BHI2"/>
<sequence>MDAQVMFNVLYLVLFDSMTMAITDYSSDFDLKLTQEDCP</sequence>
<accession>A0A0A9BHI2</accession>
<reference evidence="1" key="2">
    <citation type="journal article" date="2015" name="Data Brief">
        <title>Shoot transcriptome of the giant reed, Arundo donax.</title>
        <authorList>
            <person name="Barrero R.A."/>
            <person name="Guerrero F.D."/>
            <person name="Moolhuijzen P."/>
            <person name="Goolsby J.A."/>
            <person name="Tidwell J."/>
            <person name="Bellgard S.E."/>
            <person name="Bellgard M.I."/>
        </authorList>
    </citation>
    <scope>NUCLEOTIDE SEQUENCE</scope>
    <source>
        <tissue evidence="1">Shoot tissue taken approximately 20 cm above the soil surface</tissue>
    </source>
</reference>
<protein>
    <submittedName>
        <fullName evidence="1">Uncharacterized protein</fullName>
    </submittedName>
</protein>
<proteinExistence type="predicted"/>
<name>A0A0A9BHI2_ARUDO</name>